<protein>
    <submittedName>
        <fullName evidence="2">Uncharacterized protein</fullName>
    </submittedName>
</protein>
<keyword evidence="3" id="KW-1185">Reference proteome</keyword>
<feature type="region of interest" description="Disordered" evidence="1">
    <location>
        <begin position="87"/>
        <end position="109"/>
    </location>
</feature>
<gene>
    <name evidence="2" type="ORF">MAM1_0049d03275</name>
</gene>
<dbReference type="OrthoDB" id="2366767at2759"/>
<proteinExistence type="predicted"/>
<evidence type="ECO:0000313" key="2">
    <source>
        <dbReference type="EMBL" id="GAN03820.1"/>
    </source>
</evidence>
<dbReference type="EMBL" id="DF836338">
    <property type="protein sequence ID" value="GAN03820.1"/>
    <property type="molecule type" value="Genomic_DNA"/>
</dbReference>
<evidence type="ECO:0000256" key="1">
    <source>
        <dbReference type="SAM" id="MobiDB-lite"/>
    </source>
</evidence>
<organism evidence="2">
    <name type="scientific">Mucor ambiguus</name>
    <dbReference type="NCBI Taxonomy" id="91626"/>
    <lineage>
        <taxon>Eukaryota</taxon>
        <taxon>Fungi</taxon>
        <taxon>Fungi incertae sedis</taxon>
        <taxon>Mucoromycota</taxon>
        <taxon>Mucoromycotina</taxon>
        <taxon>Mucoromycetes</taxon>
        <taxon>Mucorales</taxon>
        <taxon>Mucorineae</taxon>
        <taxon>Mucoraceae</taxon>
        <taxon>Mucor</taxon>
    </lineage>
</organism>
<evidence type="ECO:0000313" key="3">
    <source>
        <dbReference type="Proteomes" id="UP000053815"/>
    </source>
</evidence>
<feature type="compositionally biased region" description="Polar residues" evidence="1">
    <location>
        <begin position="96"/>
        <end position="109"/>
    </location>
</feature>
<sequence length="185" mass="20816">MNSISSPHQQINYQIYTATTTAISNSLKRKRIMKSVHFAEKVIVLETYSSDEYDRSDIFSAPVLYKLNPTIQPPKLSLNIDNVPSLVRDSEEEEGNFSSAENSPNTPPLCNSISSASKSIADHYFQQQQQQQQQQGMKKKKRPLLTVNTTMCADPLFFTSLTTNYKNENTTTNSDFLVPVSAIDI</sequence>
<dbReference type="Proteomes" id="UP000053815">
    <property type="component" value="Unassembled WGS sequence"/>
</dbReference>
<name>A0A0C9LTL4_9FUNG</name>
<accession>A0A0C9LTL4</accession>
<reference evidence="2" key="1">
    <citation type="submission" date="2014-09" db="EMBL/GenBank/DDBJ databases">
        <title>Draft genome sequence of an oleaginous Mucoromycotina fungus Mucor ambiguus NBRC6742.</title>
        <authorList>
            <person name="Takeda I."/>
            <person name="Yamane N."/>
            <person name="Morita T."/>
            <person name="Tamano K."/>
            <person name="Machida M."/>
            <person name="Baker S."/>
            <person name="Koike H."/>
        </authorList>
    </citation>
    <scope>NUCLEOTIDE SEQUENCE</scope>
    <source>
        <strain evidence="2">NBRC 6742</strain>
    </source>
</reference>
<dbReference type="AlphaFoldDB" id="A0A0C9LTL4"/>